<feature type="compositionally biased region" description="Acidic residues" evidence="5">
    <location>
        <begin position="395"/>
        <end position="408"/>
    </location>
</feature>
<gene>
    <name evidence="7" type="ORF">KP509_20G046000</name>
</gene>
<evidence type="ECO:0000256" key="5">
    <source>
        <dbReference type="SAM" id="MobiDB-lite"/>
    </source>
</evidence>
<dbReference type="InterPro" id="IPR014876">
    <property type="entry name" value="DEK_C"/>
</dbReference>
<dbReference type="Gene3D" id="1.10.10.60">
    <property type="entry name" value="Homeodomain-like"/>
    <property type="match status" value="1"/>
</dbReference>
<feature type="domain" description="DEK-C" evidence="6">
    <location>
        <begin position="334"/>
        <end position="389"/>
    </location>
</feature>
<dbReference type="GO" id="GO:2000779">
    <property type="term" value="P:regulation of double-strand break repair"/>
    <property type="evidence" value="ECO:0007669"/>
    <property type="project" value="TreeGrafter"/>
</dbReference>
<sequence>MEGEGVETQQNVNHKDTVKDDSDVEMAEVGEAKAGKKRKSRESLSSPTTDRPTRERKSVERLIFTPDKEIKEFKILKGSGSTLKEIPNVVYKLSKHKSSDEAVQMLHRIMFGKVGAKHTGKANILQFSGFVWGENKEKERAKVKERLEKVVKETLFQMGDILDLNLQKSLKKEDTVVKVLEFLESPHKTTDVLIEEKIKSKKVKKTKKTPKRGKKGQTPVKKSPKVQKRTPKKKQSSDEEDGATSPDEVEDTEEVEEEEDQDEDYNEKASQKTKRKRVSTKEKPVPETEGEEEEPSPKKNKMQKKKEPTQKVAKAGKKPKVKAEAKAKAKKTKDPGDEELRGAICELLKSADFSKVTFTDVMKQLGEKFNADLTHMKSHLKVLIQEEIARLVGEGDNEDEDSNSEGDVEDKANKAKDEEDMSPDNGGAEGDGPDVKDDEEDEKSDGTEEEKKVTTTDEKEDSAEDEDAQVEGDDDEAKGA</sequence>
<dbReference type="GO" id="GO:0003677">
    <property type="term" value="F:DNA binding"/>
    <property type="evidence" value="ECO:0007669"/>
    <property type="project" value="UniProtKB-KW"/>
</dbReference>
<evidence type="ECO:0000313" key="8">
    <source>
        <dbReference type="Proteomes" id="UP000825935"/>
    </source>
</evidence>
<evidence type="ECO:0000256" key="3">
    <source>
        <dbReference type="ARBA" id="ARBA00023125"/>
    </source>
</evidence>
<dbReference type="PROSITE" id="PS51998">
    <property type="entry name" value="DEK_C"/>
    <property type="match status" value="1"/>
</dbReference>
<evidence type="ECO:0000256" key="2">
    <source>
        <dbReference type="ARBA" id="ARBA00022853"/>
    </source>
</evidence>
<name>A0A8T2SEW1_CERRI</name>
<proteinExistence type="predicted"/>
<feature type="region of interest" description="Disordered" evidence="5">
    <location>
        <begin position="201"/>
        <end position="339"/>
    </location>
</feature>
<organism evidence="7 8">
    <name type="scientific">Ceratopteris richardii</name>
    <name type="common">Triangle waterfern</name>
    <dbReference type="NCBI Taxonomy" id="49495"/>
    <lineage>
        <taxon>Eukaryota</taxon>
        <taxon>Viridiplantae</taxon>
        <taxon>Streptophyta</taxon>
        <taxon>Embryophyta</taxon>
        <taxon>Tracheophyta</taxon>
        <taxon>Polypodiopsida</taxon>
        <taxon>Polypodiidae</taxon>
        <taxon>Polypodiales</taxon>
        <taxon>Pteridineae</taxon>
        <taxon>Pteridaceae</taxon>
        <taxon>Parkerioideae</taxon>
        <taxon>Ceratopteris</taxon>
    </lineage>
</organism>
<comment type="subcellular location">
    <subcellularLocation>
        <location evidence="1">Nucleus</location>
    </subcellularLocation>
</comment>
<accession>A0A8T2SEW1</accession>
<keyword evidence="8" id="KW-1185">Reference proteome</keyword>
<dbReference type="GO" id="GO:0042393">
    <property type="term" value="F:histone binding"/>
    <property type="evidence" value="ECO:0007669"/>
    <property type="project" value="TreeGrafter"/>
</dbReference>
<evidence type="ECO:0000313" key="7">
    <source>
        <dbReference type="EMBL" id="KAH7331666.1"/>
    </source>
</evidence>
<keyword evidence="4" id="KW-0539">Nucleus</keyword>
<dbReference type="OrthoDB" id="370884at2759"/>
<feature type="compositionally biased region" description="Basic and acidic residues" evidence="5">
    <location>
        <begin position="321"/>
        <end position="339"/>
    </location>
</feature>
<feature type="region of interest" description="Disordered" evidence="5">
    <location>
        <begin position="1"/>
        <end position="61"/>
    </location>
</feature>
<dbReference type="InterPro" id="IPR044198">
    <property type="entry name" value="DEK"/>
</dbReference>
<comment type="caution">
    <text evidence="7">The sequence shown here is derived from an EMBL/GenBank/DDBJ whole genome shotgun (WGS) entry which is preliminary data.</text>
</comment>
<dbReference type="Proteomes" id="UP000825935">
    <property type="component" value="Chromosome 20"/>
</dbReference>
<keyword evidence="3" id="KW-0238">DNA-binding</keyword>
<feature type="compositionally biased region" description="Acidic residues" evidence="5">
    <location>
        <begin position="458"/>
        <end position="480"/>
    </location>
</feature>
<reference evidence="7" key="1">
    <citation type="submission" date="2021-08" db="EMBL/GenBank/DDBJ databases">
        <title>WGS assembly of Ceratopteris richardii.</title>
        <authorList>
            <person name="Marchant D.B."/>
            <person name="Chen G."/>
            <person name="Jenkins J."/>
            <person name="Shu S."/>
            <person name="Leebens-Mack J."/>
            <person name="Grimwood J."/>
            <person name="Schmutz J."/>
            <person name="Soltis P."/>
            <person name="Soltis D."/>
            <person name="Chen Z.-H."/>
        </authorList>
    </citation>
    <scope>NUCLEOTIDE SEQUENCE</scope>
    <source>
        <strain evidence="7">Whitten #5841</strain>
        <tissue evidence="7">Leaf</tissue>
    </source>
</reference>
<feature type="compositionally biased region" description="Basic and acidic residues" evidence="5">
    <location>
        <begin position="51"/>
        <end position="61"/>
    </location>
</feature>
<feature type="region of interest" description="Disordered" evidence="5">
    <location>
        <begin position="393"/>
        <end position="480"/>
    </location>
</feature>
<dbReference type="SUPFAM" id="SSF109715">
    <property type="entry name" value="DEK C-terminal domain"/>
    <property type="match status" value="1"/>
</dbReference>
<dbReference type="Pfam" id="PF08766">
    <property type="entry name" value="DEK_C"/>
    <property type="match status" value="1"/>
</dbReference>
<feature type="compositionally biased region" description="Basic and acidic residues" evidence="5">
    <location>
        <begin position="444"/>
        <end position="457"/>
    </location>
</feature>
<dbReference type="EMBL" id="CM035425">
    <property type="protein sequence ID" value="KAH7331668.1"/>
    <property type="molecule type" value="Genomic_DNA"/>
</dbReference>
<feature type="compositionally biased region" description="Basic residues" evidence="5">
    <location>
        <begin position="222"/>
        <end position="234"/>
    </location>
</feature>
<evidence type="ECO:0000256" key="4">
    <source>
        <dbReference type="ARBA" id="ARBA00023242"/>
    </source>
</evidence>
<feature type="compositionally biased region" description="Basic residues" evidence="5">
    <location>
        <begin position="201"/>
        <end position="215"/>
    </location>
</feature>
<keyword evidence="2" id="KW-0156">Chromatin regulator</keyword>
<dbReference type="OMA" id="WHENEDK"/>
<evidence type="ECO:0000256" key="1">
    <source>
        <dbReference type="ARBA" id="ARBA00004123"/>
    </source>
</evidence>
<dbReference type="PANTHER" id="PTHR13468:SF1">
    <property type="entry name" value="PROTEIN DEK"/>
    <property type="match status" value="1"/>
</dbReference>
<feature type="compositionally biased region" description="Acidic residues" evidence="5">
    <location>
        <begin position="238"/>
        <end position="265"/>
    </location>
</feature>
<protein>
    <recommendedName>
        <fullName evidence="6">DEK-C domain-containing protein</fullName>
    </recommendedName>
</protein>
<dbReference type="GO" id="GO:0006325">
    <property type="term" value="P:chromatin organization"/>
    <property type="evidence" value="ECO:0007669"/>
    <property type="project" value="UniProtKB-KW"/>
</dbReference>
<dbReference type="EMBL" id="CM035425">
    <property type="protein sequence ID" value="KAH7331674.1"/>
    <property type="molecule type" value="Genomic_DNA"/>
</dbReference>
<dbReference type="AlphaFoldDB" id="A0A8T2SEW1"/>
<dbReference type="GO" id="GO:0005634">
    <property type="term" value="C:nucleus"/>
    <property type="evidence" value="ECO:0007669"/>
    <property type="project" value="UniProtKB-SubCell"/>
</dbReference>
<evidence type="ECO:0000259" key="6">
    <source>
        <dbReference type="PROSITE" id="PS51998"/>
    </source>
</evidence>
<dbReference type="EMBL" id="CM035425">
    <property type="protein sequence ID" value="KAH7331666.1"/>
    <property type="molecule type" value="Genomic_DNA"/>
</dbReference>
<dbReference type="PANTHER" id="PTHR13468">
    <property type="entry name" value="DEK PROTEIN"/>
    <property type="match status" value="1"/>
</dbReference>